<keyword evidence="6" id="KW-0804">Transcription</keyword>
<sequence>MLSTSKENQAEASLESRLSKLDEVERKISLIMQHAGSALEELSKDKPMVKQVESCTHNFRTVIKDVETEMNSHINYLSQISAGLPYEGCTYDEAIDLYQALDRLVAAKRRLDSCL</sequence>
<keyword evidence="4 6" id="KW-0539">Nucleus</keyword>
<comment type="function">
    <text evidence="6">Component of the Mediator complex, a coactivator involved in the regulated transcription of nearly all RNA polymerase II-dependent genes. Mediator functions as a bridge to convey information from gene-specific regulatory proteins to the basal RNA polymerase II transcription machinery. Mediator is recruited to promoters by direct interactions with regulatory proteins and serves as a scaffold for the assembly of a functional pre-initiation complex with RNA polymerase II and the general transcription factors.</text>
</comment>
<keyword evidence="6" id="KW-0805">Transcription regulation</keyword>
<dbReference type="EMBL" id="JALJAT010000001">
    <property type="protein sequence ID" value="KAK4475549.1"/>
    <property type="molecule type" value="Genomic_DNA"/>
</dbReference>
<keyword evidence="6" id="KW-0010">Activator</keyword>
<organism evidence="7 8">
    <name type="scientific">Schistosoma mekongi</name>
    <name type="common">Parasitic worm</name>
    <dbReference type="NCBI Taxonomy" id="38744"/>
    <lineage>
        <taxon>Eukaryota</taxon>
        <taxon>Metazoa</taxon>
        <taxon>Spiralia</taxon>
        <taxon>Lophotrochozoa</taxon>
        <taxon>Platyhelminthes</taxon>
        <taxon>Trematoda</taxon>
        <taxon>Digenea</taxon>
        <taxon>Strigeidida</taxon>
        <taxon>Schistosomatoidea</taxon>
        <taxon>Schistosomatidae</taxon>
        <taxon>Schistosoma</taxon>
    </lineage>
</organism>
<dbReference type="InterPro" id="IPR019404">
    <property type="entry name" value="Mediator_Med11"/>
</dbReference>
<evidence type="ECO:0000313" key="7">
    <source>
        <dbReference type="EMBL" id="KAK4475549.1"/>
    </source>
</evidence>
<comment type="subcellular location">
    <subcellularLocation>
        <location evidence="1 6">Nucleus</location>
    </subcellularLocation>
</comment>
<dbReference type="GO" id="GO:0003712">
    <property type="term" value="F:transcription coregulator activity"/>
    <property type="evidence" value="ECO:0007669"/>
    <property type="project" value="InterPro"/>
</dbReference>
<evidence type="ECO:0000313" key="8">
    <source>
        <dbReference type="Proteomes" id="UP001292079"/>
    </source>
</evidence>
<evidence type="ECO:0000256" key="3">
    <source>
        <dbReference type="ARBA" id="ARBA00019621"/>
    </source>
</evidence>
<dbReference type="PANTHER" id="PTHR22890">
    <property type="entry name" value="MEDIATOR OF RNA POLYMERASE II TRANSCRIPTION SUBUNIT 11"/>
    <property type="match status" value="1"/>
</dbReference>
<dbReference type="GO" id="GO:0016592">
    <property type="term" value="C:mediator complex"/>
    <property type="evidence" value="ECO:0007669"/>
    <property type="project" value="InterPro"/>
</dbReference>
<protein>
    <recommendedName>
        <fullName evidence="3 6">Mediator of RNA polymerase II transcription subunit 11</fullName>
    </recommendedName>
    <alternativeName>
        <fullName evidence="5 6">Mediator complex subunit 11</fullName>
    </alternativeName>
</protein>
<reference evidence="7" key="1">
    <citation type="submission" date="2022-04" db="EMBL/GenBank/DDBJ databases">
        <authorList>
            <person name="Xu L."/>
            <person name="Lv Z."/>
        </authorList>
    </citation>
    <scope>NUCLEOTIDE SEQUENCE</scope>
    <source>
        <strain evidence="7">LV_2022a</strain>
    </source>
</reference>
<proteinExistence type="inferred from homology"/>
<accession>A0AAE1ZLD8</accession>
<comment type="caution">
    <text evidence="7">The sequence shown here is derived from an EMBL/GenBank/DDBJ whole genome shotgun (WGS) entry which is preliminary data.</text>
</comment>
<dbReference type="Proteomes" id="UP001292079">
    <property type="component" value="Unassembled WGS sequence"/>
</dbReference>
<comment type="subunit">
    <text evidence="6">Component of the Mediator complex.</text>
</comment>
<evidence type="ECO:0000256" key="5">
    <source>
        <dbReference type="ARBA" id="ARBA00032011"/>
    </source>
</evidence>
<reference evidence="7" key="2">
    <citation type="journal article" date="2023" name="Infect Dis Poverty">
        <title>Chromosome-scale genome of the human blood fluke Schistosoma mekongi and its implications for public health.</title>
        <authorList>
            <person name="Zhou M."/>
            <person name="Xu L."/>
            <person name="Xu D."/>
            <person name="Chen W."/>
            <person name="Khan J."/>
            <person name="Hu Y."/>
            <person name="Huang H."/>
            <person name="Wei H."/>
            <person name="Zhang Y."/>
            <person name="Chusongsang P."/>
            <person name="Tanasarnprasert K."/>
            <person name="Hu X."/>
            <person name="Limpanont Y."/>
            <person name="Lv Z."/>
        </authorList>
    </citation>
    <scope>NUCLEOTIDE SEQUENCE</scope>
    <source>
        <strain evidence="7">LV_2022a</strain>
    </source>
</reference>
<evidence type="ECO:0000256" key="6">
    <source>
        <dbReference type="RuleBase" id="RU364147"/>
    </source>
</evidence>
<dbReference type="Pfam" id="PF10280">
    <property type="entry name" value="Med11"/>
    <property type="match status" value="1"/>
</dbReference>
<dbReference type="AlphaFoldDB" id="A0AAE1ZLD8"/>
<dbReference type="Gene3D" id="1.10.287.3490">
    <property type="match status" value="1"/>
</dbReference>
<evidence type="ECO:0000256" key="2">
    <source>
        <dbReference type="ARBA" id="ARBA00008186"/>
    </source>
</evidence>
<evidence type="ECO:0000256" key="4">
    <source>
        <dbReference type="ARBA" id="ARBA00023242"/>
    </source>
</evidence>
<dbReference type="GO" id="GO:0006357">
    <property type="term" value="P:regulation of transcription by RNA polymerase II"/>
    <property type="evidence" value="ECO:0007669"/>
    <property type="project" value="InterPro"/>
</dbReference>
<evidence type="ECO:0000256" key="1">
    <source>
        <dbReference type="ARBA" id="ARBA00004123"/>
    </source>
</evidence>
<keyword evidence="8" id="KW-1185">Reference proteome</keyword>
<gene>
    <name evidence="6" type="primary">MED11</name>
    <name evidence="7" type="ORF">MN116_000829</name>
</gene>
<name>A0AAE1ZLD8_SCHME</name>
<comment type="similarity">
    <text evidence="2 6">Belongs to the Mediator complex subunit 11 family.</text>
</comment>